<dbReference type="AlphaFoldDB" id="A0A1E3X9Q2"/>
<feature type="transmembrane region" description="Helical" evidence="6">
    <location>
        <begin position="110"/>
        <end position="128"/>
    </location>
</feature>
<dbReference type="GO" id="GO:0055085">
    <property type="term" value="P:transmembrane transport"/>
    <property type="evidence" value="ECO:0007669"/>
    <property type="project" value="InterPro"/>
</dbReference>
<dbReference type="PANTHER" id="PTHR30177:SF4">
    <property type="entry name" value="OSMOPROTECTANT IMPORT PERMEASE PROTEIN OSMW"/>
    <property type="match status" value="1"/>
</dbReference>
<evidence type="ECO:0000256" key="1">
    <source>
        <dbReference type="ARBA" id="ARBA00004651"/>
    </source>
</evidence>
<comment type="caution">
    <text evidence="8">The sequence shown here is derived from an EMBL/GenBank/DDBJ whole genome shotgun (WGS) entry which is preliminary data.</text>
</comment>
<feature type="transmembrane region" description="Helical" evidence="6">
    <location>
        <begin position="173"/>
        <end position="194"/>
    </location>
</feature>
<reference evidence="8 9" key="1">
    <citation type="submission" date="2016-07" db="EMBL/GenBank/DDBJ databases">
        <title>Draft genome of Scalindua rubra, obtained from a brine-seawater interface in the Red Sea, sheds light on salt adaptation in anammox bacteria.</title>
        <authorList>
            <person name="Speth D.R."/>
            <person name="Lagkouvardos I."/>
            <person name="Wang Y."/>
            <person name="Qian P.-Y."/>
            <person name="Dutilh B.E."/>
            <person name="Jetten M.S."/>
        </authorList>
    </citation>
    <scope>NUCLEOTIDE SEQUENCE [LARGE SCALE GENOMIC DNA]</scope>
    <source>
        <strain evidence="8">BSI-1</strain>
    </source>
</reference>
<name>A0A1E3X9Q2_9BACT</name>
<dbReference type="GO" id="GO:0031460">
    <property type="term" value="P:glycine betaine transport"/>
    <property type="evidence" value="ECO:0007669"/>
    <property type="project" value="TreeGrafter"/>
</dbReference>
<dbReference type="InterPro" id="IPR000515">
    <property type="entry name" value="MetI-like"/>
</dbReference>
<feature type="transmembrane region" description="Helical" evidence="6">
    <location>
        <begin position="50"/>
        <end position="69"/>
    </location>
</feature>
<keyword evidence="4 6" id="KW-1133">Transmembrane helix</keyword>
<dbReference type="InterPro" id="IPR051204">
    <property type="entry name" value="ABC_transp_perm/SBD"/>
</dbReference>
<gene>
    <name evidence="8" type="primary">opuBC_3</name>
    <name evidence="8" type="ORF">SCARUB_02546</name>
</gene>
<dbReference type="PROSITE" id="PS50928">
    <property type="entry name" value="ABC_TM1"/>
    <property type="match status" value="1"/>
</dbReference>
<comment type="subcellular location">
    <subcellularLocation>
        <location evidence="1 6">Cell membrane</location>
        <topology evidence="1 6">Multi-pass membrane protein</topology>
    </subcellularLocation>
</comment>
<dbReference type="PANTHER" id="PTHR30177">
    <property type="entry name" value="GLYCINE BETAINE/L-PROLINE TRANSPORT SYSTEM PERMEASE PROTEIN PROW"/>
    <property type="match status" value="1"/>
</dbReference>
<evidence type="ECO:0000256" key="5">
    <source>
        <dbReference type="ARBA" id="ARBA00023136"/>
    </source>
</evidence>
<evidence type="ECO:0000256" key="6">
    <source>
        <dbReference type="RuleBase" id="RU363032"/>
    </source>
</evidence>
<sequence>MIKMNSRADLEMVPENQIAADFLSESLSLEAESYEDTAIGRLLRHTTEHLYLVAISLSAAILISIPLGIVSAKRSKLGQIILGIVGVIQTIPSLALLVFMIPLLGIGGPPAITALFLYSLLPIVRNTYTGLHDIRPHIRESAEALGLPPGARLRLVELPMVSRSILAGIKTSAVINVGTATLGALIGAGGYGQLILTGIRLDNISLILQGAVPAAVLALIVQGSFEALERFFVPKGLRLKPTA</sequence>
<keyword evidence="3 6" id="KW-0812">Transmembrane</keyword>
<evidence type="ECO:0000313" key="9">
    <source>
        <dbReference type="Proteomes" id="UP000094056"/>
    </source>
</evidence>
<dbReference type="Pfam" id="PF00528">
    <property type="entry name" value="BPD_transp_1"/>
    <property type="match status" value="1"/>
</dbReference>
<protein>
    <submittedName>
        <fullName evidence="8">Membrane protein component of ABC transporter for proline or glycine betaine</fullName>
    </submittedName>
</protein>
<keyword evidence="5 6" id="KW-0472">Membrane</keyword>
<dbReference type="CDD" id="cd06261">
    <property type="entry name" value="TM_PBP2"/>
    <property type="match status" value="1"/>
</dbReference>
<dbReference type="GO" id="GO:0005886">
    <property type="term" value="C:plasma membrane"/>
    <property type="evidence" value="ECO:0007669"/>
    <property type="project" value="UniProtKB-SubCell"/>
</dbReference>
<dbReference type="PATRIC" id="fig|1872076.5.peg.3014"/>
<feature type="transmembrane region" description="Helical" evidence="6">
    <location>
        <begin position="81"/>
        <end position="104"/>
    </location>
</feature>
<dbReference type="EMBL" id="MAYW01000067">
    <property type="protein sequence ID" value="ODS32350.1"/>
    <property type="molecule type" value="Genomic_DNA"/>
</dbReference>
<feature type="transmembrane region" description="Helical" evidence="6">
    <location>
        <begin position="206"/>
        <end position="228"/>
    </location>
</feature>
<dbReference type="SUPFAM" id="SSF161098">
    <property type="entry name" value="MetI-like"/>
    <property type="match status" value="1"/>
</dbReference>
<comment type="similarity">
    <text evidence="6">Belongs to the binding-protein-dependent transport system permease family.</text>
</comment>
<evidence type="ECO:0000313" key="8">
    <source>
        <dbReference type="EMBL" id="ODS32350.1"/>
    </source>
</evidence>
<evidence type="ECO:0000256" key="4">
    <source>
        <dbReference type="ARBA" id="ARBA00022989"/>
    </source>
</evidence>
<dbReference type="FunFam" id="1.10.3720.10:FF:000001">
    <property type="entry name" value="Glycine betaine ABC transporter, permease"/>
    <property type="match status" value="1"/>
</dbReference>
<evidence type="ECO:0000256" key="2">
    <source>
        <dbReference type="ARBA" id="ARBA00022448"/>
    </source>
</evidence>
<evidence type="ECO:0000256" key="3">
    <source>
        <dbReference type="ARBA" id="ARBA00022692"/>
    </source>
</evidence>
<proteinExistence type="inferred from homology"/>
<accession>A0A1E3X9Q2</accession>
<feature type="domain" description="ABC transmembrane type-1" evidence="7">
    <location>
        <begin position="46"/>
        <end position="229"/>
    </location>
</feature>
<dbReference type="InterPro" id="IPR035906">
    <property type="entry name" value="MetI-like_sf"/>
</dbReference>
<dbReference type="Gene3D" id="1.10.3720.10">
    <property type="entry name" value="MetI-like"/>
    <property type="match status" value="1"/>
</dbReference>
<keyword evidence="2 6" id="KW-0813">Transport</keyword>
<dbReference type="Proteomes" id="UP000094056">
    <property type="component" value="Unassembled WGS sequence"/>
</dbReference>
<evidence type="ECO:0000259" key="7">
    <source>
        <dbReference type="PROSITE" id="PS50928"/>
    </source>
</evidence>
<organism evidence="8 9">
    <name type="scientific">Candidatus Scalindua rubra</name>
    <dbReference type="NCBI Taxonomy" id="1872076"/>
    <lineage>
        <taxon>Bacteria</taxon>
        <taxon>Pseudomonadati</taxon>
        <taxon>Planctomycetota</taxon>
        <taxon>Candidatus Brocadiia</taxon>
        <taxon>Candidatus Brocadiales</taxon>
        <taxon>Candidatus Scalinduaceae</taxon>
        <taxon>Candidatus Scalindua</taxon>
    </lineage>
</organism>